<dbReference type="EMBL" id="QBLH01002778">
    <property type="protein sequence ID" value="TGZ47076.1"/>
    <property type="molecule type" value="Genomic_DNA"/>
</dbReference>
<organism evidence="2 3">
    <name type="scientific">Temnothorax longispinosus</name>
    <dbReference type="NCBI Taxonomy" id="300112"/>
    <lineage>
        <taxon>Eukaryota</taxon>
        <taxon>Metazoa</taxon>
        <taxon>Ecdysozoa</taxon>
        <taxon>Arthropoda</taxon>
        <taxon>Hexapoda</taxon>
        <taxon>Insecta</taxon>
        <taxon>Pterygota</taxon>
        <taxon>Neoptera</taxon>
        <taxon>Endopterygota</taxon>
        <taxon>Hymenoptera</taxon>
        <taxon>Apocrita</taxon>
        <taxon>Aculeata</taxon>
        <taxon>Formicoidea</taxon>
        <taxon>Formicidae</taxon>
        <taxon>Myrmicinae</taxon>
        <taxon>Temnothorax</taxon>
    </lineage>
</organism>
<name>A0A4S2KE01_9HYME</name>
<comment type="caution">
    <text evidence="2">The sequence shown here is derived from an EMBL/GenBank/DDBJ whole genome shotgun (WGS) entry which is preliminary data.</text>
</comment>
<feature type="non-terminal residue" evidence="2">
    <location>
        <position position="1"/>
    </location>
</feature>
<evidence type="ECO:0000256" key="1">
    <source>
        <dbReference type="SAM" id="Phobius"/>
    </source>
</evidence>
<evidence type="ECO:0000313" key="2">
    <source>
        <dbReference type="EMBL" id="TGZ47076.1"/>
    </source>
</evidence>
<keyword evidence="1" id="KW-0472">Membrane</keyword>
<keyword evidence="2" id="KW-0675">Receptor</keyword>
<evidence type="ECO:0000313" key="3">
    <source>
        <dbReference type="Proteomes" id="UP000310200"/>
    </source>
</evidence>
<feature type="transmembrane region" description="Helical" evidence="1">
    <location>
        <begin position="43"/>
        <end position="59"/>
    </location>
</feature>
<dbReference type="AlphaFoldDB" id="A0A4S2KE01"/>
<keyword evidence="1" id="KW-0812">Transmembrane</keyword>
<reference evidence="2 3" key="1">
    <citation type="journal article" date="2019" name="Philos. Trans. R. Soc. Lond., B, Biol. Sci.">
        <title>Ant behaviour and brain gene expression of defending hosts depend on the ecological success of the intruding social parasite.</title>
        <authorList>
            <person name="Kaur R."/>
            <person name="Stoldt M."/>
            <person name="Jongepier E."/>
            <person name="Feldmeyer B."/>
            <person name="Menzel F."/>
            <person name="Bornberg-Bauer E."/>
            <person name="Foitzik S."/>
        </authorList>
    </citation>
    <scope>NUCLEOTIDE SEQUENCE [LARGE SCALE GENOMIC DNA]</scope>
    <source>
        <tissue evidence="2">Whole body</tissue>
    </source>
</reference>
<protein>
    <submittedName>
        <fullName evidence="2">Putative odorant receptor 13a</fullName>
    </submittedName>
</protein>
<gene>
    <name evidence="2" type="ORF">DBV15_11944</name>
</gene>
<sequence>SAIFLLRKMIDKKDIGQSQYYIVLKLYLTISGLWPYYGLRDRWVFFVLMFMFCFTILIPQRTDMSSRGSSCLPPTANTNTFPPRPAYVASDDLHQCQTENRYAYTISEDGKSEREKRGTRGFTVAVYQLLWRATSPVPLIPGEKTCLNIIQKNWLSLNTDVEKIILQRHTKYGQYLMTFYAGVYN</sequence>
<accession>A0A4S2KE01</accession>
<feature type="transmembrane region" description="Helical" evidence="1">
    <location>
        <begin position="20"/>
        <end position="37"/>
    </location>
</feature>
<proteinExistence type="predicted"/>
<keyword evidence="1" id="KW-1133">Transmembrane helix</keyword>
<keyword evidence="3" id="KW-1185">Reference proteome</keyword>
<dbReference type="Proteomes" id="UP000310200">
    <property type="component" value="Unassembled WGS sequence"/>
</dbReference>